<keyword evidence="8" id="KW-1185">Reference proteome</keyword>
<reference evidence="7 8" key="1">
    <citation type="submission" date="2016-01" db="EMBL/GenBank/DDBJ databases">
        <title>The new phylogeny of the genus Mycobacterium.</title>
        <authorList>
            <person name="Tarcisio F."/>
            <person name="Conor M."/>
            <person name="Antonella G."/>
            <person name="Elisabetta G."/>
            <person name="Giulia F.S."/>
            <person name="Sara T."/>
            <person name="Anna F."/>
            <person name="Clotilde B."/>
            <person name="Roberto B."/>
            <person name="Veronica D.S."/>
            <person name="Fabio R."/>
            <person name="Monica P."/>
            <person name="Olivier J."/>
            <person name="Enrico T."/>
            <person name="Nicola S."/>
        </authorList>
    </citation>
    <scope>NUCLEOTIDE SEQUENCE [LARGE SCALE GENOMIC DNA]</scope>
    <source>
        <strain evidence="7 8">DSM 44572</strain>
    </source>
</reference>
<dbReference type="EMBL" id="LQPJ01000109">
    <property type="protein sequence ID" value="ORW23230.1"/>
    <property type="molecule type" value="Genomic_DNA"/>
</dbReference>
<dbReference type="GO" id="GO:0016020">
    <property type="term" value="C:membrane"/>
    <property type="evidence" value="ECO:0007669"/>
    <property type="project" value="InterPro"/>
</dbReference>
<keyword evidence="5" id="KW-0449">Lipoprotein</keyword>
<evidence type="ECO:0000256" key="6">
    <source>
        <dbReference type="SAM" id="SignalP"/>
    </source>
</evidence>
<dbReference type="STRING" id="153971.AWC19_11745"/>
<dbReference type="InterPro" id="IPR008691">
    <property type="entry name" value="LpqH"/>
</dbReference>
<dbReference type="Pfam" id="PF05481">
    <property type="entry name" value="Myco_19_kDa"/>
    <property type="match status" value="1"/>
</dbReference>
<gene>
    <name evidence="7" type="ORF">AWC19_11745</name>
</gene>
<keyword evidence="4" id="KW-0564">Palmitate</keyword>
<evidence type="ECO:0000313" key="8">
    <source>
        <dbReference type="Proteomes" id="UP000193529"/>
    </source>
</evidence>
<keyword evidence="2 6" id="KW-0732">Signal</keyword>
<dbReference type="AlphaFoldDB" id="A0A1X1ZIT0"/>
<keyword evidence="1" id="KW-1003">Cell membrane</keyword>
<evidence type="ECO:0000256" key="1">
    <source>
        <dbReference type="ARBA" id="ARBA00022475"/>
    </source>
</evidence>
<name>A0A1X1ZIT0_9MYCO</name>
<dbReference type="PROSITE" id="PS51257">
    <property type="entry name" value="PROKAR_LIPOPROTEIN"/>
    <property type="match status" value="1"/>
</dbReference>
<feature type="chain" id="PRO_5012665272" description="Lipoprotein LpqH" evidence="6">
    <location>
        <begin position="24"/>
        <end position="149"/>
    </location>
</feature>
<sequence length="149" mass="15286">MRTTKVMSIAAAALVAGSSAACASGRATATRETEAMAPGTAQVTIDGDELPLTRAVNCAPPEKYMTTITIGDDTAGATVLVSNAGKLTVEIVRIRNLKGFTGDYDRGLGNGDATVALSDNSYRISGTAFGYATKSPEPTTESFAIKVSC</sequence>
<dbReference type="Proteomes" id="UP000193529">
    <property type="component" value="Unassembled WGS sequence"/>
</dbReference>
<accession>A0A1X1ZIT0</accession>
<comment type="caution">
    <text evidence="7">The sequence shown here is derived from an EMBL/GenBank/DDBJ whole genome shotgun (WGS) entry which is preliminary data.</text>
</comment>
<keyword evidence="3" id="KW-0472">Membrane</keyword>
<proteinExistence type="predicted"/>
<feature type="signal peptide" evidence="6">
    <location>
        <begin position="1"/>
        <end position="23"/>
    </location>
</feature>
<evidence type="ECO:0000256" key="5">
    <source>
        <dbReference type="ARBA" id="ARBA00023288"/>
    </source>
</evidence>
<evidence type="ECO:0000256" key="2">
    <source>
        <dbReference type="ARBA" id="ARBA00022729"/>
    </source>
</evidence>
<evidence type="ECO:0008006" key="9">
    <source>
        <dbReference type="Google" id="ProtNLM"/>
    </source>
</evidence>
<organism evidence="7 8">
    <name type="scientific">Mycobacterium palustre</name>
    <dbReference type="NCBI Taxonomy" id="153971"/>
    <lineage>
        <taxon>Bacteria</taxon>
        <taxon>Bacillati</taxon>
        <taxon>Actinomycetota</taxon>
        <taxon>Actinomycetes</taxon>
        <taxon>Mycobacteriales</taxon>
        <taxon>Mycobacteriaceae</taxon>
        <taxon>Mycobacterium</taxon>
        <taxon>Mycobacterium simiae complex</taxon>
    </lineage>
</organism>
<evidence type="ECO:0000313" key="7">
    <source>
        <dbReference type="EMBL" id="ORW23230.1"/>
    </source>
</evidence>
<evidence type="ECO:0000256" key="3">
    <source>
        <dbReference type="ARBA" id="ARBA00023136"/>
    </source>
</evidence>
<protein>
    <recommendedName>
        <fullName evidence="9">Lipoprotein LpqH</fullName>
    </recommendedName>
</protein>
<evidence type="ECO:0000256" key="4">
    <source>
        <dbReference type="ARBA" id="ARBA00023139"/>
    </source>
</evidence>